<sequence>MRKGLGLSNWASSRNPVSWINNPSYDHEERRSSLRSLPELRLVLVGNIGCGKTLTADTLLGQSAMSSPLVTCRQCEVRHGVSAGRRLVLVETPRWYWSGQKVEDSVLQETERALALTAPGPHAFLILVPVGQFTEIEGRVPGQLERAFGPGALAHTLVLLTCGDYLLGRDQENYLRREEAALMAMVENCSGHWHVINNRQPQERQQVASLLEKVREGWVEQLVERNGGCYLQSAIQREVAACAQEKEQELQRRRSLQEENMVESDHSMSAYSSWNGATWKEEFGRMEGAGERRMSRSTEEEGGGVTTQHLANGLHSQPPLWEPETGLAEHEQLLRSSSFKLNKVKWFSISLAFCLFSVHHPITSTGDTSPAPPSPKASVVPSSASASSTSTSSTSASSASSSSPSSSSTSTTAPSAGPPMERDALRLVLLGRSSSGKSTAGNAILGRQEFKLRRAGTFGSTTKQCGRGMATVGDKRVAVVDTPPWLWSDCSADEARAHLSSCTALSAPGPHAFLLCTPITLSGHSTLRSLAAVDATFGPGAVLHRTLVLFTHADLMEDGAAQGPPDVERYITAKRPEMLELVERCGDRYHVLEGERSVDQLLEKVEQLVKEGGGSCHGFQQLPELTEPFRQGSAAVEGTMPFRRDRGGVERLVEMDRGISGTLHALREEEEDGEKEAGQQRVGLENSGKLEELGTSPSSSSRLWSFLSFIGGMAGAGAKRVPKPIAGGALVGGAVGLFYGGPLGGAVGATAGSVAAE</sequence>
<comment type="similarity">
    <text evidence="1">Belongs to the TRAFAC class TrmE-Era-EngA-EngB-Septin-like GTPase superfamily. AIG1/Toc34/Toc159-like paraseptin GTPase family. IAN subfamily.</text>
</comment>
<evidence type="ECO:0000256" key="4">
    <source>
        <dbReference type="SAM" id="MobiDB-lite"/>
    </source>
</evidence>
<protein>
    <recommendedName>
        <fullName evidence="5">AIG1-type G domain-containing protein</fullName>
    </recommendedName>
</protein>
<feature type="compositionally biased region" description="Low complexity" evidence="4">
    <location>
        <begin position="376"/>
        <end position="415"/>
    </location>
</feature>
<keyword evidence="7" id="KW-1185">Reference proteome</keyword>
<proteinExistence type="inferred from homology"/>
<feature type="domain" description="AIG1-type G" evidence="5">
    <location>
        <begin position="422"/>
        <end position="644"/>
    </location>
</feature>
<reference evidence="6" key="1">
    <citation type="submission" date="2023-03" db="EMBL/GenBank/DDBJ databases">
        <title>Electrophorus voltai genome.</title>
        <authorList>
            <person name="Bian C."/>
        </authorList>
    </citation>
    <scope>NUCLEOTIDE SEQUENCE</scope>
    <source>
        <strain evidence="6">CB-2022</strain>
        <tissue evidence="6">Muscle</tissue>
    </source>
</reference>
<organism evidence="6 7">
    <name type="scientific">Electrophorus voltai</name>
    <dbReference type="NCBI Taxonomy" id="2609070"/>
    <lineage>
        <taxon>Eukaryota</taxon>
        <taxon>Metazoa</taxon>
        <taxon>Chordata</taxon>
        <taxon>Craniata</taxon>
        <taxon>Vertebrata</taxon>
        <taxon>Euteleostomi</taxon>
        <taxon>Actinopterygii</taxon>
        <taxon>Neopterygii</taxon>
        <taxon>Teleostei</taxon>
        <taxon>Ostariophysi</taxon>
        <taxon>Gymnotiformes</taxon>
        <taxon>Gymnotoidei</taxon>
        <taxon>Gymnotidae</taxon>
        <taxon>Electrophorus</taxon>
    </lineage>
</organism>
<dbReference type="SUPFAM" id="SSF52540">
    <property type="entry name" value="P-loop containing nucleoside triphosphate hydrolases"/>
    <property type="match status" value="2"/>
</dbReference>
<comment type="caution">
    <text evidence="6">The sequence shown here is derived from an EMBL/GenBank/DDBJ whole genome shotgun (WGS) entry which is preliminary data.</text>
</comment>
<dbReference type="PROSITE" id="PS51720">
    <property type="entry name" value="G_AIG1"/>
    <property type="match status" value="2"/>
</dbReference>
<keyword evidence="2" id="KW-0547">Nucleotide-binding</keyword>
<feature type="compositionally biased region" description="Basic and acidic residues" evidence="4">
    <location>
        <begin position="286"/>
        <end position="299"/>
    </location>
</feature>
<feature type="non-terminal residue" evidence="6">
    <location>
        <position position="1"/>
    </location>
</feature>
<dbReference type="InterPro" id="IPR045058">
    <property type="entry name" value="GIMA/IAN/Toc"/>
</dbReference>
<dbReference type="PANTHER" id="PTHR10903">
    <property type="entry name" value="GTPASE, IMAP FAMILY MEMBER-RELATED"/>
    <property type="match status" value="1"/>
</dbReference>
<dbReference type="GO" id="GO:0005525">
    <property type="term" value="F:GTP binding"/>
    <property type="evidence" value="ECO:0007669"/>
    <property type="project" value="UniProtKB-KW"/>
</dbReference>
<keyword evidence="3" id="KW-0342">GTP-binding</keyword>
<evidence type="ECO:0000256" key="1">
    <source>
        <dbReference type="ARBA" id="ARBA00008535"/>
    </source>
</evidence>
<evidence type="ECO:0000256" key="3">
    <source>
        <dbReference type="ARBA" id="ARBA00023134"/>
    </source>
</evidence>
<dbReference type="Pfam" id="PF04548">
    <property type="entry name" value="AIG1"/>
    <property type="match status" value="2"/>
</dbReference>
<gene>
    <name evidence="6" type="ORF">P4O66_007114</name>
</gene>
<dbReference type="PANTHER" id="PTHR10903:SF167">
    <property type="entry name" value="GTPASE IMAP FAMILY MEMBER 6-RELATED"/>
    <property type="match status" value="1"/>
</dbReference>
<feature type="domain" description="AIG1-type G" evidence="5">
    <location>
        <begin position="37"/>
        <end position="240"/>
    </location>
</feature>
<feature type="region of interest" description="Disordered" evidence="4">
    <location>
        <begin position="286"/>
        <end position="306"/>
    </location>
</feature>
<feature type="region of interest" description="Disordered" evidence="4">
    <location>
        <begin position="364"/>
        <end position="420"/>
    </location>
</feature>
<dbReference type="Proteomes" id="UP001239994">
    <property type="component" value="Unassembled WGS sequence"/>
</dbReference>
<dbReference type="InterPro" id="IPR027417">
    <property type="entry name" value="P-loop_NTPase"/>
</dbReference>
<accession>A0AAD8ZI17</accession>
<dbReference type="AlphaFoldDB" id="A0AAD8ZI17"/>
<dbReference type="EMBL" id="JAROKS010000012">
    <property type="protein sequence ID" value="KAK1798834.1"/>
    <property type="molecule type" value="Genomic_DNA"/>
</dbReference>
<dbReference type="Gene3D" id="3.40.50.300">
    <property type="entry name" value="P-loop containing nucleotide triphosphate hydrolases"/>
    <property type="match status" value="2"/>
</dbReference>
<evidence type="ECO:0000259" key="5">
    <source>
        <dbReference type="PROSITE" id="PS51720"/>
    </source>
</evidence>
<feature type="region of interest" description="Disordered" evidence="4">
    <location>
        <begin position="667"/>
        <end position="698"/>
    </location>
</feature>
<name>A0AAD8ZI17_9TELE</name>
<evidence type="ECO:0000313" key="6">
    <source>
        <dbReference type="EMBL" id="KAK1798834.1"/>
    </source>
</evidence>
<dbReference type="InterPro" id="IPR006703">
    <property type="entry name" value="G_AIG1"/>
</dbReference>
<evidence type="ECO:0000313" key="7">
    <source>
        <dbReference type="Proteomes" id="UP001239994"/>
    </source>
</evidence>
<evidence type="ECO:0000256" key="2">
    <source>
        <dbReference type="ARBA" id="ARBA00022741"/>
    </source>
</evidence>